<gene>
    <name evidence="1" type="ORF">NEA10_12030</name>
</gene>
<organism evidence="1 2">
    <name type="scientific">Phormidium yuhuli AB48</name>
    <dbReference type="NCBI Taxonomy" id="2940671"/>
    <lineage>
        <taxon>Bacteria</taxon>
        <taxon>Bacillati</taxon>
        <taxon>Cyanobacteriota</taxon>
        <taxon>Cyanophyceae</taxon>
        <taxon>Oscillatoriophycideae</taxon>
        <taxon>Oscillatoriales</taxon>
        <taxon>Oscillatoriaceae</taxon>
        <taxon>Phormidium</taxon>
        <taxon>Phormidium yuhuli</taxon>
    </lineage>
</organism>
<name>A0ABY5AK91_9CYAN</name>
<dbReference type="RefSeq" id="WP_252660446.1">
    <property type="nucleotide sequence ID" value="NZ_CP098611.1"/>
</dbReference>
<reference evidence="1" key="1">
    <citation type="submission" date="2022-06" db="EMBL/GenBank/DDBJ databases">
        <title>Genome sequence of Phormidium yuhuli AB48 isolated from an industrial photobioreactor environment.</title>
        <authorList>
            <person name="Qiu Y."/>
            <person name="Noonan A.J.C."/>
            <person name="Dofher K."/>
            <person name="Koch M."/>
            <person name="Kieft B."/>
            <person name="Lin X."/>
            <person name="Ziels R.M."/>
            <person name="Hallam S.J."/>
        </authorList>
    </citation>
    <scope>NUCLEOTIDE SEQUENCE</scope>
    <source>
        <strain evidence="1">AB48</strain>
    </source>
</reference>
<protein>
    <submittedName>
        <fullName evidence="1">Uncharacterized protein</fullName>
    </submittedName>
</protein>
<keyword evidence="2" id="KW-1185">Reference proteome</keyword>
<evidence type="ECO:0000313" key="2">
    <source>
        <dbReference type="Proteomes" id="UP001056708"/>
    </source>
</evidence>
<sequence length="143" mass="16485">MSQAFIGYRSGVSLEALTEQLQGDETGYYYLQYVDRVEGFLPHLSDKTLSPEGRLFNPKRELRWQQRREDYDLLWLGCEPPPETFKAMAGDWDYCDRPAKVYLPTEARLPKGVPASTQSLNIGQRYFCDRNTAIVHFVALTVN</sequence>
<dbReference type="EMBL" id="CP098611">
    <property type="protein sequence ID" value="USR89610.1"/>
    <property type="molecule type" value="Genomic_DNA"/>
</dbReference>
<accession>A0ABY5AK91</accession>
<evidence type="ECO:0000313" key="1">
    <source>
        <dbReference type="EMBL" id="USR89610.1"/>
    </source>
</evidence>
<proteinExistence type="predicted"/>
<dbReference type="Proteomes" id="UP001056708">
    <property type="component" value="Chromosome"/>
</dbReference>